<comment type="similarity">
    <text evidence="1">Belongs to the protein kinase superfamily. CMGC Ser/Thr protein kinase family. CDC2/CDKX subfamily.</text>
</comment>
<evidence type="ECO:0000259" key="5">
    <source>
        <dbReference type="PROSITE" id="PS50011"/>
    </source>
</evidence>
<evidence type="ECO:0000313" key="7">
    <source>
        <dbReference type="Proteomes" id="UP000001997"/>
    </source>
</evidence>
<feature type="transmembrane region" description="Helical" evidence="4">
    <location>
        <begin position="6"/>
        <end position="33"/>
    </location>
</feature>
<dbReference type="Proteomes" id="UP000001997">
    <property type="component" value="Unassembled WGS sequence"/>
</dbReference>
<keyword evidence="4" id="KW-0812">Transmembrane</keyword>
<evidence type="ECO:0000256" key="3">
    <source>
        <dbReference type="ARBA" id="ARBA00022840"/>
    </source>
</evidence>
<dbReference type="RefSeq" id="XP_001485823.2">
    <property type="nucleotide sequence ID" value="XM_001485773.1"/>
</dbReference>
<dbReference type="InterPro" id="IPR011009">
    <property type="entry name" value="Kinase-like_dom_sf"/>
</dbReference>
<dbReference type="PANTHER" id="PTHR24056">
    <property type="entry name" value="CELL DIVISION PROTEIN KINASE"/>
    <property type="match status" value="1"/>
</dbReference>
<dbReference type="HOGENOM" id="CLU_000288_181_1_1"/>
<name>A5DDZ3_PICGU</name>
<dbReference type="SMART" id="SM00220">
    <property type="entry name" value="S_TKc"/>
    <property type="match status" value="1"/>
</dbReference>
<sequence>MTYDLSYYLSIYYFCFLFSIVPSLYYAVLAILYSQKYPSTMSYVHEEAIYRGPHSDILRARDSNGKAVALKIVDIDLCFKPHDIEHEIALVKKLSHPNVLLYLDSYRSGEDRVLVTPLYQFDLNQLISHYARKQTKFDLNTGPSTVHKNELPLNLAKSIILGITKALEYVHANKIIHRDVKPANIYFSSPESEPILGDFGISYETGYSDEPEHEKYLDICSGSYKPPEVCFGVSNYSYEVDMWSLGILFTALYSADGSPPIKSGDSDIVLINSMFKALGTPSLDPKHSRYWPVMNNDRYHFKSFRFESYDSLPIEKLLPRCNDPIIKTAFQSVAVYEPTKRLSAAKLLAWLNRN</sequence>
<dbReference type="GO" id="GO:0007346">
    <property type="term" value="P:regulation of mitotic cell cycle"/>
    <property type="evidence" value="ECO:0007669"/>
    <property type="project" value="TreeGrafter"/>
</dbReference>
<evidence type="ECO:0000313" key="6">
    <source>
        <dbReference type="EMBL" id="EDK37396.2"/>
    </source>
</evidence>
<feature type="domain" description="Protein kinase" evidence="5">
    <location>
        <begin position="43"/>
        <end position="354"/>
    </location>
</feature>
<dbReference type="PROSITE" id="PS50011">
    <property type="entry name" value="PROTEIN_KINASE_DOM"/>
    <property type="match status" value="1"/>
</dbReference>
<dbReference type="OMA" id="SIDITHC"/>
<organism evidence="6 7">
    <name type="scientific">Meyerozyma guilliermondii (strain ATCC 6260 / CBS 566 / DSM 6381 / JCM 1539 / NBRC 10279 / NRRL Y-324)</name>
    <name type="common">Yeast</name>
    <name type="synonym">Candida guilliermondii</name>
    <dbReference type="NCBI Taxonomy" id="294746"/>
    <lineage>
        <taxon>Eukaryota</taxon>
        <taxon>Fungi</taxon>
        <taxon>Dikarya</taxon>
        <taxon>Ascomycota</taxon>
        <taxon>Saccharomycotina</taxon>
        <taxon>Pichiomycetes</taxon>
        <taxon>Debaryomycetaceae</taxon>
        <taxon>Meyerozyma</taxon>
    </lineage>
</organism>
<proteinExistence type="inferred from homology"/>
<dbReference type="PANTHER" id="PTHR24056:SF508">
    <property type="entry name" value="CYCLIN-DEPENDENT KINASE 10"/>
    <property type="match status" value="1"/>
</dbReference>
<dbReference type="EMBL" id="CH408156">
    <property type="protein sequence ID" value="EDK37396.2"/>
    <property type="molecule type" value="Genomic_DNA"/>
</dbReference>
<accession>A5DDZ3</accession>
<dbReference type="SUPFAM" id="SSF56112">
    <property type="entry name" value="Protein kinase-like (PK-like)"/>
    <property type="match status" value="1"/>
</dbReference>
<dbReference type="OrthoDB" id="413582at2759"/>
<dbReference type="STRING" id="294746.A5DDZ3"/>
<keyword evidence="7" id="KW-1185">Reference proteome</keyword>
<dbReference type="KEGG" id="pgu:PGUG_01494"/>
<dbReference type="Gene3D" id="1.10.510.10">
    <property type="entry name" value="Transferase(Phosphotransferase) domain 1"/>
    <property type="match status" value="1"/>
</dbReference>
<evidence type="ECO:0000256" key="1">
    <source>
        <dbReference type="ARBA" id="ARBA00006485"/>
    </source>
</evidence>
<keyword evidence="2" id="KW-0547">Nucleotide-binding</keyword>
<dbReference type="PROSITE" id="PS00108">
    <property type="entry name" value="PROTEIN_KINASE_ST"/>
    <property type="match status" value="1"/>
</dbReference>
<reference evidence="6 7" key="1">
    <citation type="journal article" date="2009" name="Nature">
        <title>Evolution of pathogenicity and sexual reproduction in eight Candida genomes.</title>
        <authorList>
            <person name="Butler G."/>
            <person name="Rasmussen M.D."/>
            <person name="Lin M.F."/>
            <person name="Santos M.A."/>
            <person name="Sakthikumar S."/>
            <person name="Munro C.A."/>
            <person name="Rheinbay E."/>
            <person name="Grabherr M."/>
            <person name="Forche A."/>
            <person name="Reedy J.L."/>
            <person name="Agrafioti I."/>
            <person name="Arnaud M.B."/>
            <person name="Bates S."/>
            <person name="Brown A.J."/>
            <person name="Brunke S."/>
            <person name="Costanzo M.C."/>
            <person name="Fitzpatrick D.A."/>
            <person name="de Groot P.W."/>
            <person name="Harris D."/>
            <person name="Hoyer L.L."/>
            <person name="Hube B."/>
            <person name="Klis F.M."/>
            <person name="Kodira C."/>
            <person name="Lennard N."/>
            <person name="Logue M.E."/>
            <person name="Martin R."/>
            <person name="Neiman A.M."/>
            <person name="Nikolaou E."/>
            <person name="Quail M.A."/>
            <person name="Quinn J."/>
            <person name="Santos M.C."/>
            <person name="Schmitzberger F.F."/>
            <person name="Sherlock G."/>
            <person name="Shah P."/>
            <person name="Silverstein K.A."/>
            <person name="Skrzypek M.S."/>
            <person name="Soll D."/>
            <person name="Staggs R."/>
            <person name="Stansfield I."/>
            <person name="Stumpf M.P."/>
            <person name="Sudbery P.E."/>
            <person name="Srikantha T."/>
            <person name="Zeng Q."/>
            <person name="Berman J."/>
            <person name="Berriman M."/>
            <person name="Heitman J."/>
            <person name="Gow N.A."/>
            <person name="Lorenz M.C."/>
            <person name="Birren B.W."/>
            <person name="Kellis M."/>
            <person name="Cuomo C.A."/>
        </authorList>
    </citation>
    <scope>NUCLEOTIDE SEQUENCE [LARGE SCALE GENOMIC DNA]</scope>
    <source>
        <strain evidence="7">ATCC 6260 / CBS 566 / DSM 6381 / JCM 1539 / NBRC 10279 / NRRL Y-324</strain>
    </source>
</reference>
<keyword evidence="4" id="KW-1133">Transmembrane helix</keyword>
<protein>
    <recommendedName>
        <fullName evidence="5">Protein kinase domain-containing protein</fullName>
    </recommendedName>
</protein>
<dbReference type="GO" id="GO:0005634">
    <property type="term" value="C:nucleus"/>
    <property type="evidence" value="ECO:0007669"/>
    <property type="project" value="TreeGrafter"/>
</dbReference>
<evidence type="ECO:0000256" key="4">
    <source>
        <dbReference type="SAM" id="Phobius"/>
    </source>
</evidence>
<dbReference type="Pfam" id="PF00069">
    <property type="entry name" value="Pkinase"/>
    <property type="match status" value="1"/>
</dbReference>
<dbReference type="Gene3D" id="3.30.200.20">
    <property type="entry name" value="Phosphorylase Kinase, domain 1"/>
    <property type="match status" value="1"/>
</dbReference>
<dbReference type="GeneID" id="5127448"/>
<dbReference type="FunCoup" id="A5DDZ3">
    <property type="interactions" value="250"/>
</dbReference>
<evidence type="ECO:0000256" key="2">
    <source>
        <dbReference type="ARBA" id="ARBA00022741"/>
    </source>
</evidence>
<dbReference type="InterPro" id="IPR050108">
    <property type="entry name" value="CDK"/>
</dbReference>
<dbReference type="InParanoid" id="A5DDZ3"/>
<gene>
    <name evidence="6" type="ORF">PGUG_01494</name>
</gene>
<dbReference type="InterPro" id="IPR008271">
    <property type="entry name" value="Ser/Thr_kinase_AS"/>
</dbReference>
<keyword evidence="3" id="KW-0067">ATP-binding</keyword>
<keyword evidence="4" id="KW-0472">Membrane</keyword>
<dbReference type="GO" id="GO:0004674">
    <property type="term" value="F:protein serine/threonine kinase activity"/>
    <property type="evidence" value="ECO:0007669"/>
    <property type="project" value="TreeGrafter"/>
</dbReference>
<dbReference type="InterPro" id="IPR000719">
    <property type="entry name" value="Prot_kinase_dom"/>
</dbReference>
<dbReference type="eggNOG" id="KOG0594">
    <property type="taxonomic scope" value="Eukaryota"/>
</dbReference>
<dbReference type="GO" id="GO:0005524">
    <property type="term" value="F:ATP binding"/>
    <property type="evidence" value="ECO:0007669"/>
    <property type="project" value="UniProtKB-KW"/>
</dbReference>
<dbReference type="AlphaFoldDB" id="A5DDZ3"/>